<name>A0A2J8A5A2_9CHLO</name>
<proteinExistence type="predicted"/>
<comment type="caution">
    <text evidence="1">The sequence shown here is derived from an EMBL/GenBank/DDBJ whole genome shotgun (WGS) entry which is preliminary data.</text>
</comment>
<protein>
    <submittedName>
        <fullName evidence="1">Uncharacterized protein</fullName>
    </submittedName>
</protein>
<dbReference type="Proteomes" id="UP000236333">
    <property type="component" value="Unassembled WGS sequence"/>
</dbReference>
<sequence length="82" mass="10020">MMDIQDRVAEREDENRFFVLRKFKNTNHHYMLRAAWDTLDGMFDHMTSKTFTTLRECAREKDIEWRSCPFIVLASSEKERRM</sequence>
<dbReference type="AlphaFoldDB" id="A0A2J8A5A2"/>
<gene>
    <name evidence="1" type="ORF">TSOC_005868</name>
</gene>
<dbReference type="PANTHER" id="PTHR33336:SF15">
    <property type="entry name" value="ABM DOMAIN-CONTAINING PROTEIN"/>
    <property type="match status" value="1"/>
</dbReference>
<reference evidence="1 2" key="1">
    <citation type="journal article" date="2017" name="Mol. Biol. Evol.">
        <title>The 4-celled Tetrabaena socialis nuclear genome reveals the essential components for genetic control of cell number at the origin of multicellularity in the volvocine lineage.</title>
        <authorList>
            <person name="Featherston J."/>
            <person name="Arakaki Y."/>
            <person name="Hanschen E.R."/>
            <person name="Ferris P.J."/>
            <person name="Michod R.E."/>
            <person name="Olson B.J.S.C."/>
            <person name="Nozaki H."/>
            <person name="Durand P.M."/>
        </authorList>
    </citation>
    <scope>NUCLEOTIDE SEQUENCE [LARGE SCALE GENOMIC DNA]</scope>
    <source>
        <strain evidence="1 2">NIES-571</strain>
    </source>
</reference>
<dbReference type="InterPro" id="IPR050744">
    <property type="entry name" value="AI-2_Isomerase_LsrG"/>
</dbReference>
<accession>A0A2J8A5A2</accession>
<organism evidence="1 2">
    <name type="scientific">Tetrabaena socialis</name>
    <dbReference type="NCBI Taxonomy" id="47790"/>
    <lineage>
        <taxon>Eukaryota</taxon>
        <taxon>Viridiplantae</taxon>
        <taxon>Chlorophyta</taxon>
        <taxon>core chlorophytes</taxon>
        <taxon>Chlorophyceae</taxon>
        <taxon>CS clade</taxon>
        <taxon>Chlamydomonadales</taxon>
        <taxon>Tetrabaenaceae</taxon>
        <taxon>Tetrabaena</taxon>
    </lineage>
</organism>
<dbReference type="OrthoDB" id="531382at2759"/>
<dbReference type="GO" id="GO:0003824">
    <property type="term" value="F:catalytic activity"/>
    <property type="evidence" value="ECO:0007669"/>
    <property type="project" value="TreeGrafter"/>
</dbReference>
<evidence type="ECO:0000313" key="1">
    <source>
        <dbReference type="EMBL" id="PNH07698.1"/>
    </source>
</evidence>
<evidence type="ECO:0000313" key="2">
    <source>
        <dbReference type="Proteomes" id="UP000236333"/>
    </source>
</evidence>
<keyword evidence="2" id="KW-1185">Reference proteome</keyword>
<dbReference type="EMBL" id="PGGS01000166">
    <property type="protein sequence ID" value="PNH07698.1"/>
    <property type="molecule type" value="Genomic_DNA"/>
</dbReference>
<dbReference type="PANTHER" id="PTHR33336">
    <property type="entry name" value="QUINOL MONOOXYGENASE YGIN-RELATED"/>
    <property type="match status" value="1"/>
</dbReference>